<evidence type="ECO:0000313" key="3">
    <source>
        <dbReference type="Proteomes" id="UP001178281"/>
    </source>
</evidence>
<dbReference type="GeneID" id="300996119"/>
<evidence type="ECO:0000313" key="2">
    <source>
        <dbReference type="EMBL" id="MDP0400539.1"/>
    </source>
</evidence>
<dbReference type="AlphaFoldDB" id="A0AA90SIW0"/>
<organism evidence="2 3">
    <name type="scientific">Tsukamurella strandjordii</name>
    <dbReference type="NCBI Taxonomy" id="147577"/>
    <lineage>
        <taxon>Bacteria</taxon>
        <taxon>Bacillati</taxon>
        <taxon>Actinomycetota</taxon>
        <taxon>Actinomycetes</taxon>
        <taxon>Mycobacteriales</taxon>
        <taxon>Tsukamurellaceae</taxon>
        <taxon>Tsukamurella</taxon>
    </lineage>
</organism>
<accession>A0AA90SIW0</accession>
<protein>
    <submittedName>
        <fullName evidence="2">Uncharacterized protein</fullName>
    </submittedName>
</protein>
<evidence type="ECO:0000256" key="1">
    <source>
        <dbReference type="SAM" id="MobiDB-lite"/>
    </source>
</evidence>
<dbReference type="EMBL" id="JAUTIX010000011">
    <property type="protein sequence ID" value="MDP0400539.1"/>
    <property type="molecule type" value="Genomic_DNA"/>
</dbReference>
<name>A0AA90SIW0_9ACTN</name>
<sequence>MTALMDDDINPLDAGAVSRKEAQRILRPVTIGVGALLLAAVDHWNTLTAGQPAHLRTVLQPLLRGSHVAAFVSAGTNVWLSTQGMHPPGHLVKRPYQWSEVSSHGRTYLAIHHKEMEGTNTRRKAFIKQDSQTLQLVGDPTHCELTWDYDAATDSHVRRIWVSAPGVQWERFEIPMDQVQQRYAAWRKRDVRWLPGRLPAASIADAAIADDVVIDVRDEQQRRRTDITTRRPRRADGLEDQR</sequence>
<feature type="region of interest" description="Disordered" evidence="1">
    <location>
        <begin position="221"/>
        <end position="242"/>
    </location>
</feature>
<gene>
    <name evidence="2" type="ORF">Q7X28_21685</name>
</gene>
<comment type="caution">
    <text evidence="2">The sequence shown here is derived from an EMBL/GenBank/DDBJ whole genome shotgun (WGS) entry which is preliminary data.</text>
</comment>
<dbReference type="Proteomes" id="UP001178281">
    <property type="component" value="Unassembled WGS sequence"/>
</dbReference>
<keyword evidence="3" id="KW-1185">Reference proteome</keyword>
<reference evidence="2" key="1">
    <citation type="submission" date="2023-08" db="EMBL/GenBank/DDBJ databases">
        <title>The draft genome of Tsukamurella strandjordii strain 050030.</title>
        <authorList>
            <person name="Zhao F."/>
            <person name="Feng Y."/>
            <person name="Zong Z."/>
        </authorList>
    </citation>
    <scope>NUCLEOTIDE SEQUENCE</scope>
    <source>
        <strain evidence="2">050030</strain>
    </source>
</reference>
<dbReference type="RefSeq" id="WP_225536078.1">
    <property type="nucleotide sequence ID" value="NZ_BAAAII010000003.1"/>
</dbReference>
<proteinExistence type="predicted"/>